<dbReference type="PANTHER" id="PTHR24006:SF663">
    <property type="entry name" value="UBIQUITIN CARBOXYL-TERMINAL HYDROLASE 23"/>
    <property type="match status" value="1"/>
</dbReference>
<feature type="region of interest" description="Disordered" evidence="3">
    <location>
        <begin position="50"/>
        <end position="71"/>
    </location>
</feature>
<protein>
    <recommendedName>
        <fullName evidence="2">Ubiquitin carboxyl-terminal hydrolase</fullName>
        <ecNumber evidence="2">3.4.19.12</ecNumber>
    </recommendedName>
</protein>
<dbReference type="Pfam" id="PF00443">
    <property type="entry name" value="UCH"/>
    <property type="match status" value="1"/>
</dbReference>
<dbReference type="PROSITE" id="PS00972">
    <property type="entry name" value="USP_1"/>
    <property type="match status" value="1"/>
</dbReference>
<feature type="compositionally biased region" description="Polar residues" evidence="3">
    <location>
        <begin position="773"/>
        <end position="783"/>
    </location>
</feature>
<dbReference type="RefSeq" id="XP_073117800.1">
    <property type="nucleotide sequence ID" value="XM_073261699.1"/>
</dbReference>
<sequence length="860" mass="95648">MAEGLAKAKKPDAAAASSPGRIEFHPARKPFSSITLAGGDFHLETLKPSMDSHWQAPSPGGPAEASGKKRSDCGEFYEHGLDAELRLTITFRKIGAGLQNLGNTCFLNSVLQCLTYTEPFAAYLQSGKHKSSCHTTGFCAMCALQNHVMVALQSTGKILSPSHIVKNLRCISRNFRNYRQEDAHEYMVNLLESMHKCCLPSGVPSESRSAYEKSLVHKIFGGRLRSQVKCMQCSYCSNKFDPFLDLSLEIVKADSLCKALAHFTAVEQLDGGERQYQCQRCKEKVRALKQLTIDKAPYVLTIHLKRFGSHIPGQKINRQVEFEPTLDLKPFISDAHEGNLKYTLYGVLVHVGWSIHSGHYYCYVRTSSGMWHSLDDNQVSQVSEKTVLAQKAYMLFYVRDRSSSIRRSVDVAHKDNLSANGPVNKLFSQSAVTSNTAVKNCGVERKLSTAECISAEIKSDANHQSDFVGGISSDHPSQEVVSSVQNSQNSGQVMPKDASNLHRNGGVISEGLQLPDPKELPFYKDPKMPIVTSTEDQKLNEDLAQQALLKDNTVTTTNHGSDTSFIHGVQSNDRFHLSNGCRAGMKSDILTVKPSVNAFPKTTEKHTKKLLTENNMMDSKNKPFNVPNQSSPMKQSIQKEVFSKKHVGQQDTGSENEKYSSNIPCQNDEENLLKLSEPRLVNLSTQQSTSDAYGRKEAFAETGREHSVGQFYQTDRKLRKLAKCSSKGMYFGCKRLFFTSLSLHKSRKDKRSRKHQLRYRNATKNGVLDDLGTSEQTMSTSQAIKVGMHSKHSHRKRPHSSAIKDNYSQGANDNSYCNGDSADADGQIQERNDKNISMLAASKRVKRCLNSAANQCNSRE</sequence>
<dbReference type="EC" id="3.4.19.12" evidence="2"/>
<proteinExistence type="inferred from homology"/>
<comment type="function">
    <text evidence="2">Recognizes and hydrolyzes the peptide bond at the C-terminal Gly of ubiquitin. Involved in the processing of poly-ubiquitin precursors as well as that of ubiquitinated proteins.</text>
</comment>
<evidence type="ECO:0000313" key="7">
    <source>
        <dbReference type="RefSeq" id="XP_019708101.1"/>
    </source>
</evidence>
<feature type="domain" description="USP" evidence="4">
    <location>
        <begin position="96"/>
        <end position="400"/>
    </location>
</feature>
<dbReference type="InterPro" id="IPR038765">
    <property type="entry name" value="Papain-like_cys_pep_sf"/>
</dbReference>
<keyword evidence="2" id="KW-0788">Thiol protease</keyword>
<dbReference type="RefSeq" id="XP_010929151.2">
    <property type="nucleotide sequence ID" value="XM_010930849.2"/>
</dbReference>
<dbReference type="PROSITE" id="PS50235">
    <property type="entry name" value="USP_3"/>
    <property type="match status" value="1"/>
</dbReference>
<dbReference type="RefSeq" id="XP_019708101.1">
    <property type="nucleotide sequence ID" value="XM_019852542.2"/>
</dbReference>
<evidence type="ECO:0000313" key="6">
    <source>
        <dbReference type="RefSeq" id="XP_010929151.2"/>
    </source>
</evidence>
<reference evidence="6 7" key="1">
    <citation type="submission" date="2025-04" db="UniProtKB">
        <authorList>
            <consortium name="RefSeq"/>
        </authorList>
    </citation>
    <scope>IDENTIFICATION</scope>
</reference>
<evidence type="ECO:0000256" key="3">
    <source>
        <dbReference type="SAM" id="MobiDB-lite"/>
    </source>
</evidence>
<evidence type="ECO:0000259" key="4">
    <source>
        <dbReference type="PROSITE" id="PS50235"/>
    </source>
</evidence>
<dbReference type="InterPro" id="IPR050164">
    <property type="entry name" value="Peptidase_C19"/>
</dbReference>
<dbReference type="InterPro" id="IPR018200">
    <property type="entry name" value="USP_CS"/>
</dbReference>
<feature type="compositionally biased region" description="Polar residues" evidence="3">
    <location>
        <begin position="649"/>
        <end position="664"/>
    </location>
</feature>
<dbReference type="GO" id="GO:0006508">
    <property type="term" value="P:proteolysis"/>
    <property type="evidence" value="ECO:0007669"/>
    <property type="project" value="UniProtKB-KW"/>
</dbReference>
<dbReference type="GO" id="GO:0005634">
    <property type="term" value="C:nucleus"/>
    <property type="evidence" value="ECO:0007669"/>
    <property type="project" value="TreeGrafter"/>
</dbReference>
<dbReference type="InterPro" id="IPR028889">
    <property type="entry name" value="USP"/>
</dbReference>
<accession>A0A6J0PMC8</accession>
<keyword evidence="2" id="KW-0833">Ubl conjugation pathway</keyword>
<comment type="catalytic activity">
    <reaction evidence="2">
        <text>Thiol-dependent hydrolysis of ester, thioester, amide, peptide and isopeptide bonds formed by the C-terminal Gly of ubiquitin (a 76-residue protein attached to proteins as an intracellular targeting signal).</text>
        <dbReference type="EC" id="3.4.19.12"/>
    </reaction>
</comment>
<feature type="compositionally biased region" description="Basic residues" evidence="3">
    <location>
        <begin position="788"/>
        <end position="799"/>
    </location>
</feature>
<dbReference type="FunFam" id="3.90.70.10:FF:000078">
    <property type="entry name" value="Ubiquitin carboxyl-terminal hydrolase 23"/>
    <property type="match status" value="1"/>
</dbReference>
<keyword evidence="2" id="KW-0378">Hydrolase</keyword>
<evidence type="ECO:0000256" key="1">
    <source>
        <dbReference type="ARBA" id="ARBA00009085"/>
    </source>
</evidence>
<dbReference type="OrthoDB" id="420187at2759"/>
<dbReference type="KEGG" id="egu:105050722"/>
<feature type="region of interest" description="Disordered" evidence="3">
    <location>
        <begin position="1"/>
        <end position="26"/>
    </location>
</feature>
<evidence type="ECO:0000256" key="2">
    <source>
        <dbReference type="RuleBase" id="RU366025"/>
    </source>
</evidence>
<organism evidence="5 7">
    <name type="scientific">Elaeis guineensis var. tenera</name>
    <name type="common">Oil palm</name>
    <dbReference type="NCBI Taxonomy" id="51953"/>
    <lineage>
        <taxon>Eukaryota</taxon>
        <taxon>Viridiplantae</taxon>
        <taxon>Streptophyta</taxon>
        <taxon>Embryophyta</taxon>
        <taxon>Tracheophyta</taxon>
        <taxon>Spermatophyta</taxon>
        <taxon>Magnoliopsida</taxon>
        <taxon>Liliopsida</taxon>
        <taxon>Arecaceae</taxon>
        <taxon>Arecoideae</taxon>
        <taxon>Cocoseae</taxon>
        <taxon>Elaeidinae</taxon>
        <taxon>Elaeis</taxon>
    </lineage>
</organism>
<dbReference type="GO" id="GO:0004843">
    <property type="term" value="F:cysteine-type deubiquitinase activity"/>
    <property type="evidence" value="ECO:0007669"/>
    <property type="project" value="UniProtKB-UniRule"/>
</dbReference>
<keyword evidence="5" id="KW-1185">Reference proteome</keyword>
<dbReference type="PROSITE" id="PS00973">
    <property type="entry name" value="USP_2"/>
    <property type="match status" value="1"/>
</dbReference>
<dbReference type="InterPro" id="IPR001394">
    <property type="entry name" value="Peptidase_C19_UCH"/>
</dbReference>
<dbReference type="GeneID" id="105050722"/>
<gene>
    <name evidence="6 7" type="primary">LOC105050722</name>
</gene>
<dbReference type="Proteomes" id="UP000504607">
    <property type="component" value="Chromosome 8"/>
</dbReference>
<dbReference type="PANTHER" id="PTHR24006">
    <property type="entry name" value="UBIQUITIN CARBOXYL-TERMINAL HYDROLASE"/>
    <property type="match status" value="1"/>
</dbReference>
<dbReference type="CDD" id="cd02661">
    <property type="entry name" value="Peptidase_C19E"/>
    <property type="match status" value="1"/>
</dbReference>
<feature type="region of interest" description="Disordered" evidence="3">
    <location>
        <begin position="643"/>
        <end position="664"/>
    </location>
</feature>
<feature type="region of interest" description="Disordered" evidence="3">
    <location>
        <begin position="745"/>
        <end position="809"/>
    </location>
</feature>
<comment type="similarity">
    <text evidence="1 2">Belongs to the peptidase C19 family.</text>
</comment>
<keyword evidence="2" id="KW-0645">Protease</keyword>
<feature type="compositionally biased region" description="Basic residues" evidence="3">
    <location>
        <begin position="745"/>
        <end position="758"/>
    </location>
</feature>
<dbReference type="GO" id="GO:0005829">
    <property type="term" value="C:cytosol"/>
    <property type="evidence" value="ECO:0007669"/>
    <property type="project" value="TreeGrafter"/>
</dbReference>
<dbReference type="SUPFAM" id="SSF54001">
    <property type="entry name" value="Cysteine proteinases"/>
    <property type="match status" value="1"/>
</dbReference>
<dbReference type="AlphaFoldDB" id="A0A6J0PMC8"/>
<dbReference type="GO" id="GO:0016579">
    <property type="term" value="P:protein deubiquitination"/>
    <property type="evidence" value="ECO:0007669"/>
    <property type="project" value="InterPro"/>
</dbReference>
<dbReference type="Gene3D" id="3.90.70.10">
    <property type="entry name" value="Cysteine proteinases"/>
    <property type="match status" value="1"/>
</dbReference>
<evidence type="ECO:0000313" key="5">
    <source>
        <dbReference type="Proteomes" id="UP000504607"/>
    </source>
</evidence>
<name>A0A6J0PMC8_ELAGV</name>